<dbReference type="InterPro" id="IPR013563">
    <property type="entry name" value="Oligopep_ABC_C"/>
</dbReference>
<dbReference type="InterPro" id="IPR003593">
    <property type="entry name" value="AAA+_ATPase"/>
</dbReference>
<feature type="domain" description="ABC transporter" evidence="9">
    <location>
        <begin position="4"/>
        <end position="259"/>
    </location>
</feature>
<keyword evidence="4" id="KW-1003">Cell membrane</keyword>
<keyword evidence="6" id="KW-0547">Nucleotide-binding</keyword>
<comment type="subcellular location">
    <subcellularLocation>
        <location evidence="1">Cell inner membrane</location>
        <topology evidence="1">Peripheral membrane protein</topology>
    </subcellularLocation>
</comment>
<dbReference type="InterPro" id="IPR027417">
    <property type="entry name" value="P-loop_NTPase"/>
</dbReference>
<dbReference type="PROSITE" id="PS50893">
    <property type="entry name" value="ABC_TRANSPORTER_2"/>
    <property type="match status" value="1"/>
</dbReference>
<dbReference type="PANTHER" id="PTHR43297">
    <property type="entry name" value="OLIGOPEPTIDE TRANSPORT ATP-BINDING PROTEIN APPD"/>
    <property type="match status" value="1"/>
</dbReference>
<evidence type="ECO:0000256" key="5">
    <source>
        <dbReference type="ARBA" id="ARBA00022519"/>
    </source>
</evidence>
<evidence type="ECO:0000256" key="6">
    <source>
        <dbReference type="ARBA" id="ARBA00022741"/>
    </source>
</evidence>
<evidence type="ECO:0000256" key="1">
    <source>
        <dbReference type="ARBA" id="ARBA00004417"/>
    </source>
</evidence>
<dbReference type="InterPro" id="IPR003439">
    <property type="entry name" value="ABC_transporter-like_ATP-bd"/>
</dbReference>
<reference evidence="10 11" key="1">
    <citation type="submission" date="2020-08" db="EMBL/GenBank/DDBJ databases">
        <title>Genomic Encyclopedia of Type Strains, Phase IV (KMG-IV): sequencing the most valuable type-strain genomes for metagenomic binning, comparative biology and taxonomic classification.</title>
        <authorList>
            <person name="Goeker M."/>
        </authorList>
    </citation>
    <scope>NUCLEOTIDE SEQUENCE [LARGE SCALE GENOMIC DNA]</scope>
    <source>
        <strain evidence="10 11">DSM 22975</strain>
    </source>
</reference>
<keyword evidence="8" id="KW-0472">Membrane</keyword>
<keyword evidence="11" id="KW-1185">Reference proteome</keyword>
<dbReference type="InterPro" id="IPR050388">
    <property type="entry name" value="ABC_Ni/Peptide_Import"/>
</dbReference>
<dbReference type="Pfam" id="PF08352">
    <property type="entry name" value="oligo_HPY"/>
    <property type="match status" value="1"/>
</dbReference>
<dbReference type="RefSeq" id="WP_188027101.1">
    <property type="nucleotide sequence ID" value="NZ_JACHGR010000007.1"/>
</dbReference>
<evidence type="ECO:0000259" key="9">
    <source>
        <dbReference type="PROSITE" id="PS50893"/>
    </source>
</evidence>
<evidence type="ECO:0000256" key="8">
    <source>
        <dbReference type="ARBA" id="ARBA00023136"/>
    </source>
</evidence>
<dbReference type="SMART" id="SM00382">
    <property type="entry name" value="AAA"/>
    <property type="match status" value="1"/>
</dbReference>
<evidence type="ECO:0000256" key="2">
    <source>
        <dbReference type="ARBA" id="ARBA00005417"/>
    </source>
</evidence>
<dbReference type="NCBIfam" id="TIGR01727">
    <property type="entry name" value="oligo_HPY"/>
    <property type="match status" value="1"/>
</dbReference>
<evidence type="ECO:0000313" key="10">
    <source>
        <dbReference type="EMBL" id="MBB6056382.1"/>
    </source>
</evidence>
<dbReference type="Gene3D" id="3.40.50.300">
    <property type="entry name" value="P-loop containing nucleotide triphosphate hydrolases"/>
    <property type="match status" value="1"/>
</dbReference>
<evidence type="ECO:0000256" key="7">
    <source>
        <dbReference type="ARBA" id="ARBA00022840"/>
    </source>
</evidence>
<evidence type="ECO:0000313" key="11">
    <source>
        <dbReference type="Proteomes" id="UP000585721"/>
    </source>
</evidence>
<comment type="similarity">
    <text evidence="2">Belongs to the ABC transporter superfamily.</text>
</comment>
<evidence type="ECO:0000256" key="3">
    <source>
        <dbReference type="ARBA" id="ARBA00022448"/>
    </source>
</evidence>
<dbReference type="GO" id="GO:0005524">
    <property type="term" value="F:ATP binding"/>
    <property type="evidence" value="ECO:0007669"/>
    <property type="project" value="UniProtKB-KW"/>
</dbReference>
<dbReference type="Proteomes" id="UP000585721">
    <property type="component" value="Unassembled WGS sequence"/>
</dbReference>
<dbReference type="CDD" id="cd03257">
    <property type="entry name" value="ABC_NikE_OppD_transporters"/>
    <property type="match status" value="1"/>
</dbReference>
<sequence>MPLLDIRNLTIEIGTSQGRVKVVDKISLTINEGEVRGLVGESGSGKSLVAKALVGITKDNWHVSADRLRICDVNILELSARQRRQFLSQNIAMIFQEPVSCLDPSIPVGEQLMEVIPDRMFEGKWWQRPFWRKKHAKALLHRVGVKDHDRVMHAYPQELSDGICQKVMIAMAIAVKPRLLIADEPISSMEATTQAQILRLLDKMNVVNNTTILLISNDLTAIANLADSISVMYCGQMVETGTRESILKNPHHPYTDALLNALPDFTQDLPHKSLLTTLPGSIPPLQHLPIGCRLGPRCPYAQKMCVRMPGVTQLKGHQFYCHFPLNMEESSR</sequence>
<accession>A0A841GPF5</accession>
<evidence type="ECO:0000256" key="4">
    <source>
        <dbReference type="ARBA" id="ARBA00022475"/>
    </source>
</evidence>
<gene>
    <name evidence="10" type="ORF">HNR75_002314</name>
</gene>
<dbReference type="SUPFAM" id="SSF52540">
    <property type="entry name" value="P-loop containing nucleoside triphosphate hydrolases"/>
    <property type="match status" value="1"/>
</dbReference>
<organism evidence="10 11">
    <name type="scientific">Tolumonas osonensis</name>
    <dbReference type="NCBI Taxonomy" id="675874"/>
    <lineage>
        <taxon>Bacteria</taxon>
        <taxon>Pseudomonadati</taxon>
        <taxon>Pseudomonadota</taxon>
        <taxon>Gammaproteobacteria</taxon>
        <taxon>Aeromonadales</taxon>
        <taxon>Aeromonadaceae</taxon>
        <taxon>Tolumonas</taxon>
    </lineage>
</organism>
<dbReference type="Pfam" id="PF00005">
    <property type="entry name" value="ABC_tran"/>
    <property type="match status" value="1"/>
</dbReference>
<comment type="caution">
    <text evidence="10">The sequence shown here is derived from an EMBL/GenBank/DDBJ whole genome shotgun (WGS) entry which is preliminary data.</text>
</comment>
<dbReference type="AlphaFoldDB" id="A0A841GPF5"/>
<keyword evidence="5" id="KW-0997">Cell inner membrane</keyword>
<dbReference type="GO" id="GO:0016887">
    <property type="term" value="F:ATP hydrolysis activity"/>
    <property type="evidence" value="ECO:0007669"/>
    <property type="project" value="InterPro"/>
</dbReference>
<dbReference type="PANTHER" id="PTHR43297:SF4">
    <property type="entry name" value="PUTRESCINE EXPORT SYSTEM ATP-BINDING PROTEIN SAPD"/>
    <property type="match status" value="1"/>
</dbReference>
<keyword evidence="7 10" id="KW-0067">ATP-binding</keyword>
<proteinExistence type="inferred from homology"/>
<dbReference type="GO" id="GO:0005886">
    <property type="term" value="C:plasma membrane"/>
    <property type="evidence" value="ECO:0007669"/>
    <property type="project" value="UniProtKB-SubCell"/>
</dbReference>
<dbReference type="EMBL" id="JACHGR010000007">
    <property type="protein sequence ID" value="MBB6056382.1"/>
    <property type="molecule type" value="Genomic_DNA"/>
</dbReference>
<protein>
    <submittedName>
        <fullName evidence="10">Cationic peptide transport system ATP-binding protein</fullName>
    </submittedName>
</protein>
<keyword evidence="3" id="KW-0813">Transport</keyword>
<dbReference type="GO" id="GO:0015833">
    <property type="term" value="P:peptide transport"/>
    <property type="evidence" value="ECO:0007669"/>
    <property type="project" value="InterPro"/>
</dbReference>
<name>A0A841GPF5_9GAMM</name>